<reference evidence="8 9" key="1">
    <citation type="submission" date="2018-06" db="EMBL/GenBank/DDBJ databases">
        <title>Genomic Encyclopedia of Archaeal and Bacterial Type Strains, Phase II (KMG-II): from individual species to whole genera.</title>
        <authorList>
            <person name="Goeker M."/>
        </authorList>
    </citation>
    <scope>NUCLEOTIDE SEQUENCE [LARGE SCALE GENOMIC DNA]</scope>
    <source>
        <strain evidence="8 9">DSM 27372</strain>
    </source>
</reference>
<evidence type="ECO:0000313" key="9">
    <source>
        <dbReference type="Proteomes" id="UP000248198"/>
    </source>
</evidence>
<dbReference type="RefSeq" id="WP_110829084.1">
    <property type="nucleotide sequence ID" value="NZ_QKLU01000002.1"/>
</dbReference>
<dbReference type="OrthoDB" id="621570at2"/>
<keyword evidence="5" id="KW-0998">Cell outer membrane</keyword>
<dbReference type="Gene3D" id="1.25.40.390">
    <property type="match status" value="1"/>
</dbReference>
<dbReference type="Proteomes" id="UP000248198">
    <property type="component" value="Unassembled WGS sequence"/>
</dbReference>
<evidence type="ECO:0000256" key="5">
    <source>
        <dbReference type="ARBA" id="ARBA00023237"/>
    </source>
</evidence>
<feature type="domain" description="RagB/SusD" evidence="6">
    <location>
        <begin position="325"/>
        <end position="475"/>
    </location>
</feature>
<dbReference type="SUPFAM" id="SSF48452">
    <property type="entry name" value="TPR-like"/>
    <property type="match status" value="1"/>
</dbReference>
<comment type="subcellular location">
    <subcellularLocation>
        <location evidence="1">Cell outer membrane</location>
    </subcellularLocation>
</comment>
<evidence type="ECO:0000256" key="4">
    <source>
        <dbReference type="ARBA" id="ARBA00023136"/>
    </source>
</evidence>
<feature type="domain" description="SusD-like N-terminal" evidence="7">
    <location>
        <begin position="83"/>
        <end position="228"/>
    </location>
</feature>
<protein>
    <submittedName>
        <fullName evidence="8">SusD-like starch-binding protein associating with outer membrane</fullName>
    </submittedName>
</protein>
<keyword evidence="4" id="KW-0472">Membrane</keyword>
<evidence type="ECO:0000313" key="8">
    <source>
        <dbReference type="EMBL" id="PYF76127.1"/>
    </source>
</evidence>
<keyword evidence="9" id="KW-1185">Reference proteome</keyword>
<dbReference type="InterPro" id="IPR033985">
    <property type="entry name" value="SusD-like_N"/>
</dbReference>
<sequence length="476" mass="54002">MKPFKINIIYLLITSALFLHSCKDFVEIDPPSDQLISKTVYSSDETAISAVRGLYAQMMTSGNFASGAANSITRLVGLSSDEFNNFNSSEFYTQFSTNNLTANNTILRSGLWQASYQYIYFANVILDNLKVSNQLSISTKEQLEGEAKFIRAYCHFYLTNLFGEVPIVLTTDYRINAVAFSSTKDKIYEQIISDLLESKKLLKDAYPSTERIRANKWAATAFLARVYLYHHEWANAIEQSSEVIAKTDAYKIVDDLNQVFLKNSQETILQFAPTSASINTNEGALFILTSAPGTANQTTLSENLIQAFEPGDKRLANWIGKFTSGTSSWYYPFKYKIKTGSTPRNEYSMVLRLAEQYLIRAEAFINLNQIELGIGDLNVIRKRARPQPTVDNPIPIPDFSVNLSKADALTAIEKERRVEFFSEWGHRWLDLKRTNRADEVLKVTKGTNWQNTDILYPIPITELNNNPNLRQNIGYE</sequence>
<dbReference type="EMBL" id="QKLU01000002">
    <property type="protein sequence ID" value="PYF76127.1"/>
    <property type="molecule type" value="Genomic_DNA"/>
</dbReference>
<comment type="caution">
    <text evidence="8">The sequence shown here is derived from an EMBL/GenBank/DDBJ whole genome shotgun (WGS) entry which is preliminary data.</text>
</comment>
<evidence type="ECO:0000256" key="1">
    <source>
        <dbReference type="ARBA" id="ARBA00004442"/>
    </source>
</evidence>
<evidence type="ECO:0000259" key="6">
    <source>
        <dbReference type="Pfam" id="PF07980"/>
    </source>
</evidence>
<gene>
    <name evidence="8" type="ORF">B0O44_102683</name>
</gene>
<accession>A0A318UL75</accession>
<proteinExistence type="inferred from homology"/>
<organism evidence="8 9">
    <name type="scientific">Pedobacter nutrimenti</name>
    <dbReference type="NCBI Taxonomy" id="1241337"/>
    <lineage>
        <taxon>Bacteria</taxon>
        <taxon>Pseudomonadati</taxon>
        <taxon>Bacteroidota</taxon>
        <taxon>Sphingobacteriia</taxon>
        <taxon>Sphingobacteriales</taxon>
        <taxon>Sphingobacteriaceae</taxon>
        <taxon>Pedobacter</taxon>
    </lineage>
</organism>
<dbReference type="AlphaFoldDB" id="A0A318UL75"/>
<dbReference type="Pfam" id="PF07980">
    <property type="entry name" value="SusD_RagB"/>
    <property type="match status" value="1"/>
</dbReference>
<keyword evidence="3" id="KW-0732">Signal</keyword>
<name>A0A318UL75_9SPHI</name>
<dbReference type="InterPro" id="IPR011990">
    <property type="entry name" value="TPR-like_helical_dom_sf"/>
</dbReference>
<evidence type="ECO:0000256" key="3">
    <source>
        <dbReference type="ARBA" id="ARBA00022729"/>
    </source>
</evidence>
<dbReference type="GO" id="GO:0009279">
    <property type="term" value="C:cell outer membrane"/>
    <property type="evidence" value="ECO:0007669"/>
    <property type="project" value="UniProtKB-SubCell"/>
</dbReference>
<dbReference type="InterPro" id="IPR012944">
    <property type="entry name" value="SusD_RagB_dom"/>
</dbReference>
<dbReference type="CDD" id="cd08977">
    <property type="entry name" value="SusD"/>
    <property type="match status" value="1"/>
</dbReference>
<comment type="similarity">
    <text evidence="2">Belongs to the SusD family.</text>
</comment>
<dbReference type="Pfam" id="PF14322">
    <property type="entry name" value="SusD-like_3"/>
    <property type="match status" value="1"/>
</dbReference>
<evidence type="ECO:0000256" key="2">
    <source>
        <dbReference type="ARBA" id="ARBA00006275"/>
    </source>
</evidence>
<evidence type="ECO:0000259" key="7">
    <source>
        <dbReference type="Pfam" id="PF14322"/>
    </source>
</evidence>